<evidence type="ECO:0000313" key="3">
    <source>
        <dbReference type="EMBL" id="PPK63201.1"/>
    </source>
</evidence>
<feature type="transmembrane region" description="Helical" evidence="2">
    <location>
        <begin position="42"/>
        <end position="64"/>
    </location>
</feature>
<reference evidence="3 4" key="1">
    <citation type="submission" date="2018-02" db="EMBL/GenBank/DDBJ databases">
        <title>Genomic Encyclopedia of Archaeal and Bacterial Type Strains, Phase II (KMG-II): from individual species to whole genera.</title>
        <authorList>
            <person name="Goeker M."/>
        </authorList>
    </citation>
    <scope>NUCLEOTIDE SEQUENCE [LARGE SCALE GENOMIC DNA]</scope>
    <source>
        <strain evidence="3 4">YU 961-1</strain>
    </source>
</reference>
<gene>
    <name evidence="3" type="ORF">CLV40_13170</name>
</gene>
<comment type="caution">
    <text evidence="3">The sequence shown here is derived from an EMBL/GenBank/DDBJ whole genome shotgun (WGS) entry which is preliminary data.</text>
</comment>
<feature type="transmembrane region" description="Helical" evidence="2">
    <location>
        <begin position="189"/>
        <end position="208"/>
    </location>
</feature>
<accession>A0A2S6GDK0</accession>
<name>A0A2S6GDK0_9PSEU</name>
<protein>
    <submittedName>
        <fullName evidence="3">Putative membrane-anchored protein</fullName>
    </submittedName>
</protein>
<keyword evidence="2" id="KW-0472">Membrane</keyword>
<dbReference type="OrthoDB" id="9794709at2"/>
<evidence type="ECO:0000256" key="2">
    <source>
        <dbReference type="SAM" id="Phobius"/>
    </source>
</evidence>
<keyword evidence="2" id="KW-1133">Transmembrane helix</keyword>
<keyword evidence="2" id="KW-0812">Transmembrane</keyword>
<organism evidence="3 4">
    <name type="scientific">Actinokineospora auranticolor</name>
    <dbReference type="NCBI Taxonomy" id="155976"/>
    <lineage>
        <taxon>Bacteria</taxon>
        <taxon>Bacillati</taxon>
        <taxon>Actinomycetota</taxon>
        <taxon>Actinomycetes</taxon>
        <taxon>Pseudonocardiales</taxon>
        <taxon>Pseudonocardiaceae</taxon>
        <taxon>Actinokineospora</taxon>
    </lineage>
</organism>
<dbReference type="Pfam" id="PF03988">
    <property type="entry name" value="DUF347"/>
    <property type="match status" value="4"/>
</dbReference>
<dbReference type="EMBL" id="PTIX01000031">
    <property type="protein sequence ID" value="PPK63201.1"/>
    <property type="molecule type" value="Genomic_DNA"/>
</dbReference>
<dbReference type="Proteomes" id="UP000239203">
    <property type="component" value="Unassembled WGS sequence"/>
</dbReference>
<evidence type="ECO:0000256" key="1">
    <source>
        <dbReference type="SAM" id="MobiDB-lite"/>
    </source>
</evidence>
<feature type="transmembrane region" description="Helical" evidence="2">
    <location>
        <begin position="97"/>
        <end position="116"/>
    </location>
</feature>
<keyword evidence="4" id="KW-1185">Reference proteome</keyword>
<feature type="transmembrane region" description="Helical" evidence="2">
    <location>
        <begin position="220"/>
        <end position="241"/>
    </location>
</feature>
<feature type="region of interest" description="Disordered" evidence="1">
    <location>
        <begin position="280"/>
        <end position="301"/>
    </location>
</feature>
<dbReference type="InterPro" id="IPR007136">
    <property type="entry name" value="DUF347"/>
</dbReference>
<feature type="transmembrane region" description="Helical" evidence="2">
    <location>
        <begin position="71"/>
        <end position="91"/>
    </location>
</feature>
<dbReference type="AlphaFoldDB" id="A0A2S6GDK0"/>
<feature type="transmembrane region" description="Helical" evidence="2">
    <location>
        <begin position="162"/>
        <end position="182"/>
    </location>
</feature>
<sequence>MRGTAAVSSKLPRITLIFWVMKIAATTLGETGGDLIAQTLNVGYLISFLVLIGIFVITLVCQLSVRTFQPVLYWTVILSTSMAGTTLSDFMDRTLDLGYALGASVLVTALLIVFAVWKLSGHSFNVVDINTFGGELLYWIAILISNTLGTAFGDFLSDDSGLGYGGSAVLVASMIGVLALAMRYTPISNVLLFWVAFVLTRPLGATAGDLFSKPVAKGGLGYGTYSSSIVLLALLVGLIVFSYRQRARVVDTTEVESLDAAANLVVGMAGSRHAELDEAGVLPRPGEHRDNPDKSAAPGTG</sequence>
<proteinExistence type="predicted"/>
<dbReference type="RefSeq" id="WP_104483006.1">
    <property type="nucleotide sequence ID" value="NZ_CP154825.1"/>
</dbReference>
<evidence type="ECO:0000313" key="4">
    <source>
        <dbReference type="Proteomes" id="UP000239203"/>
    </source>
</evidence>